<dbReference type="Gene3D" id="3.40.50.620">
    <property type="entry name" value="HUPs"/>
    <property type="match status" value="1"/>
</dbReference>
<gene>
    <name evidence="3" type="ORF">METZ01_LOCUS298013</name>
</gene>
<feature type="transmembrane region" description="Helical" evidence="1">
    <location>
        <begin position="12"/>
        <end position="29"/>
    </location>
</feature>
<dbReference type="PANTHER" id="PTHR30336:SF4">
    <property type="entry name" value="ENVELOPE BIOGENESIS FACTOR ELYC"/>
    <property type="match status" value="1"/>
</dbReference>
<evidence type="ECO:0000313" key="3">
    <source>
        <dbReference type="EMBL" id="SVC45159.1"/>
    </source>
</evidence>
<organism evidence="3">
    <name type="scientific">marine metagenome</name>
    <dbReference type="NCBI Taxonomy" id="408172"/>
    <lineage>
        <taxon>unclassified sequences</taxon>
        <taxon>metagenomes</taxon>
        <taxon>ecological metagenomes</taxon>
    </lineage>
</organism>
<dbReference type="InterPro" id="IPR003848">
    <property type="entry name" value="DUF218"/>
</dbReference>
<keyword evidence="1" id="KW-0812">Transmembrane</keyword>
<dbReference type="GO" id="GO:0043164">
    <property type="term" value="P:Gram-negative-bacterium-type cell wall biogenesis"/>
    <property type="evidence" value="ECO:0007669"/>
    <property type="project" value="TreeGrafter"/>
</dbReference>
<sequence>MFVLIGKIFAPLAYPLGLAAGLWLLALLCRVFHRTHDARRLVLAGIFLVLYFSQPWVGDALLRSLEDDFPQKLAKDYQEADVIVVLGGAIGAPVPPRVEVDVGGAFDRLLFGMRLWRAGKAEHLILSGGVIESLVGSDITEAQRLRQLALEYGVHDGALVLEERSRSTRENAFYTAPLLHERGWNRILLVTSACHMRRAIGVFERQGVDVIPAPTDLQAVQRPFSVGRFLPNAEALRASHRAVKEYVGITVYWLRGWL</sequence>
<protein>
    <recommendedName>
        <fullName evidence="2">DUF218 domain-containing protein</fullName>
    </recommendedName>
</protein>
<dbReference type="InterPro" id="IPR014729">
    <property type="entry name" value="Rossmann-like_a/b/a_fold"/>
</dbReference>
<dbReference type="InterPro" id="IPR051599">
    <property type="entry name" value="Cell_Envelope_Assoc"/>
</dbReference>
<reference evidence="3" key="1">
    <citation type="submission" date="2018-05" db="EMBL/GenBank/DDBJ databases">
        <authorList>
            <person name="Lanie J.A."/>
            <person name="Ng W.-L."/>
            <person name="Kazmierczak K.M."/>
            <person name="Andrzejewski T.M."/>
            <person name="Davidsen T.M."/>
            <person name="Wayne K.J."/>
            <person name="Tettelin H."/>
            <person name="Glass J.I."/>
            <person name="Rusch D."/>
            <person name="Podicherti R."/>
            <person name="Tsui H.-C.T."/>
            <person name="Winkler M.E."/>
        </authorList>
    </citation>
    <scope>NUCLEOTIDE SEQUENCE</scope>
</reference>
<dbReference type="GO" id="GO:0005886">
    <property type="term" value="C:plasma membrane"/>
    <property type="evidence" value="ECO:0007669"/>
    <property type="project" value="TreeGrafter"/>
</dbReference>
<accession>A0A382M8F0</accession>
<dbReference type="CDD" id="cd06259">
    <property type="entry name" value="YdcF-like"/>
    <property type="match status" value="1"/>
</dbReference>
<keyword evidence="1" id="KW-0472">Membrane</keyword>
<name>A0A382M8F0_9ZZZZ</name>
<feature type="domain" description="DUF218" evidence="2">
    <location>
        <begin position="81"/>
        <end position="248"/>
    </location>
</feature>
<dbReference type="PANTHER" id="PTHR30336">
    <property type="entry name" value="INNER MEMBRANE PROTEIN, PROBABLE PERMEASE"/>
    <property type="match status" value="1"/>
</dbReference>
<keyword evidence="1" id="KW-1133">Transmembrane helix</keyword>
<feature type="transmembrane region" description="Helical" evidence="1">
    <location>
        <begin position="41"/>
        <end position="57"/>
    </location>
</feature>
<dbReference type="EMBL" id="UINC01091968">
    <property type="protein sequence ID" value="SVC45159.1"/>
    <property type="molecule type" value="Genomic_DNA"/>
</dbReference>
<dbReference type="GO" id="GO:0000270">
    <property type="term" value="P:peptidoglycan metabolic process"/>
    <property type="evidence" value="ECO:0007669"/>
    <property type="project" value="TreeGrafter"/>
</dbReference>
<dbReference type="Pfam" id="PF02698">
    <property type="entry name" value="DUF218"/>
    <property type="match status" value="1"/>
</dbReference>
<proteinExistence type="predicted"/>
<evidence type="ECO:0000259" key="2">
    <source>
        <dbReference type="Pfam" id="PF02698"/>
    </source>
</evidence>
<evidence type="ECO:0000256" key="1">
    <source>
        <dbReference type="SAM" id="Phobius"/>
    </source>
</evidence>
<dbReference type="AlphaFoldDB" id="A0A382M8F0"/>